<dbReference type="Pfam" id="PF11199">
    <property type="entry name" value="DUF2891"/>
    <property type="match status" value="1"/>
</dbReference>
<reference evidence="2" key="1">
    <citation type="journal article" date="2019" name="Int. J. Syst. Evol. Microbiol.">
        <title>The Global Catalogue of Microorganisms (GCM) 10K type strain sequencing project: providing services to taxonomists for standard genome sequencing and annotation.</title>
        <authorList>
            <consortium name="The Broad Institute Genomics Platform"/>
            <consortium name="The Broad Institute Genome Sequencing Center for Infectious Disease"/>
            <person name="Wu L."/>
            <person name="Ma J."/>
        </authorList>
    </citation>
    <scope>NUCLEOTIDE SEQUENCE [LARGE SCALE GENOMIC DNA]</scope>
    <source>
        <strain evidence="2">JCM 30846</strain>
    </source>
</reference>
<name>A0ABP7EUA9_9ACTN</name>
<dbReference type="EMBL" id="BAABEP010000012">
    <property type="protein sequence ID" value="GAA3724975.1"/>
    <property type="molecule type" value="Genomic_DNA"/>
</dbReference>
<gene>
    <name evidence="1" type="ORF">GCM10023082_23730</name>
</gene>
<protein>
    <submittedName>
        <fullName evidence="1">DUF2891 domain-containing protein</fullName>
    </submittedName>
</protein>
<comment type="caution">
    <text evidence="1">The sequence shown here is derived from an EMBL/GenBank/DDBJ whole genome shotgun (WGS) entry which is preliminary data.</text>
</comment>
<accession>A0ABP7EUA9</accession>
<dbReference type="Proteomes" id="UP001499884">
    <property type="component" value="Unassembled WGS sequence"/>
</dbReference>
<organism evidence="1 2">
    <name type="scientific">Streptomyces tremellae</name>
    <dbReference type="NCBI Taxonomy" id="1124239"/>
    <lineage>
        <taxon>Bacteria</taxon>
        <taxon>Bacillati</taxon>
        <taxon>Actinomycetota</taxon>
        <taxon>Actinomycetes</taxon>
        <taxon>Kitasatosporales</taxon>
        <taxon>Streptomycetaceae</taxon>
        <taxon>Streptomyces</taxon>
    </lineage>
</organism>
<dbReference type="RefSeq" id="WP_345645043.1">
    <property type="nucleotide sequence ID" value="NZ_BAABEP010000012.1"/>
</dbReference>
<sequence>MTASPEAAGAAPRAALASYADTFARLAVANVTREYPNFPAHLLAGPDEPVAPRAYHPAFYGAYDWHSAVHMHWLALRLLNRYPLAAAEAAAVTEALDAHLTPEALAAEAAYLRANPSFERPYGWAWLLMLTAESAESADGRWYAALAPAARAVADLVLAWLPKARYPVRHGVHGNSAFALGLVLDSADRAGVPHLVEPVRAKLREWFEGDHGGALRWEPSGQDFLSPLLTEADAMRRVAAPGEFAAWTARLLPELTAAAESGERLLLAPPEVTDPADGQIGHLHGLCFSRAAALYALADALGDARSGLLRDTADAHLAAGLSALGSGDFTTDHWLATFAVLALEASGAQAAA</sequence>
<evidence type="ECO:0000313" key="1">
    <source>
        <dbReference type="EMBL" id="GAA3724975.1"/>
    </source>
</evidence>
<evidence type="ECO:0000313" key="2">
    <source>
        <dbReference type="Proteomes" id="UP001499884"/>
    </source>
</evidence>
<dbReference type="InterPro" id="IPR021365">
    <property type="entry name" value="DUF2891"/>
</dbReference>
<keyword evidence="2" id="KW-1185">Reference proteome</keyword>
<proteinExistence type="predicted"/>